<dbReference type="SUPFAM" id="SSF46565">
    <property type="entry name" value="Chaperone J-domain"/>
    <property type="match status" value="1"/>
</dbReference>
<dbReference type="Proteomes" id="UP001562354">
    <property type="component" value="Unassembled WGS sequence"/>
</dbReference>
<dbReference type="InterPro" id="IPR036869">
    <property type="entry name" value="J_dom_sf"/>
</dbReference>
<reference evidence="3 4" key="1">
    <citation type="submission" date="2024-07" db="EMBL/GenBank/DDBJ databases">
        <title>Draft sequence of the Neodothiora populina.</title>
        <authorList>
            <person name="Drown D.D."/>
            <person name="Schuette U.S."/>
            <person name="Buechlein A.B."/>
            <person name="Rusch D.R."/>
            <person name="Winton L.W."/>
            <person name="Adams G.A."/>
        </authorList>
    </citation>
    <scope>NUCLEOTIDE SEQUENCE [LARGE SCALE GENOMIC DNA]</scope>
    <source>
        <strain evidence="3 4">CPC 39397</strain>
    </source>
</reference>
<name>A0ABR3P3J4_9PEZI</name>
<feature type="domain" description="J" evidence="2">
    <location>
        <begin position="19"/>
        <end position="86"/>
    </location>
</feature>
<evidence type="ECO:0000259" key="2">
    <source>
        <dbReference type="PROSITE" id="PS50076"/>
    </source>
</evidence>
<dbReference type="PROSITE" id="PS00636">
    <property type="entry name" value="DNAJ_1"/>
    <property type="match status" value="1"/>
</dbReference>
<dbReference type="Pfam" id="PF23302">
    <property type="entry name" value="HTH_DNAJC9"/>
    <property type="match status" value="1"/>
</dbReference>
<evidence type="ECO:0000313" key="3">
    <source>
        <dbReference type="EMBL" id="KAL1297195.1"/>
    </source>
</evidence>
<dbReference type="Gene3D" id="1.10.287.110">
    <property type="entry name" value="DnaJ domain"/>
    <property type="match status" value="1"/>
</dbReference>
<sequence>MSSSPEIDHLEVGEPPVIDPYKVLGLDKSATPEQVKSAYRRAALKSHPDKAKDEDKQQAHTRFQEIALAYAVLSDPTRRKRYDATGRTDESLDLDDDDFDWASFYREQFADVINPDSIARFSQEYKGSDEEREALLAAYTDFEGDMDQVYEYVMVSNPADDDERFRDILNAAIEEGGIESFPTFTKETKKSIKARIKAAKDEGNEAEEYAKELGVHDQLFTKNNPKKSGKKSDRGSEDALAALIQQRQKGRSDNFLADLEAKYAAPSRKKNGKKRAEPLDEPPEEAFQATAKKSRKTK</sequence>
<organism evidence="3 4">
    <name type="scientific">Neodothiora populina</name>
    <dbReference type="NCBI Taxonomy" id="2781224"/>
    <lineage>
        <taxon>Eukaryota</taxon>
        <taxon>Fungi</taxon>
        <taxon>Dikarya</taxon>
        <taxon>Ascomycota</taxon>
        <taxon>Pezizomycotina</taxon>
        <taxon>Dothideomycetes</taxon>
        <taxon>Dothideomycetidae</taxon>
        <taxon>Dothideales</taxon>
        <taxon>Dothioraceae</taxon>
        <taxon>Neodothiora</taxon>
    </lineage>
</organism>
<feature type="region of interest" description="Disordered" evidence="1">
    <location>
        <begin position="216"/>
        <end position="238"/>
    </location>
</feature>
<proteinExistence type="predicted"/>
<dbReference type="PROSITE" id="PS50076">
    <property type="entry name" value="DNAJ_2"/>
    <property type="match status" value="1"/>
</dbReference>
<dbReference type="PRINTS" id="PR00625">
    <property type="entry name" value="JDOMAIN"/>
</dbReference>
<dbReference type="InterPro" id="IPR056453">
    <property type="entry name" value="HTH_DNAJC9"/>
</dbReference>
<evidence type="ECO:0000256" key="1">
    <source>
        <dbReference type="SAM" id="MobiDB-lite"/>
    </source>
</evidence>
<dbReference type="GeneID" id="95978465"/>
<comment type="caution">
    <text evidence="3">The sequence shown here is derived from an EMBL/GenBank/DDBJ whole genome shotgun (WGS) entry which is preliminary data.</text>
</comment>
<dbReference type="SMART" id="SM00271">
    <property type="entry name" value="DnaJ"/>
    <property type="match status" value="1"/>
</dbReference>
<dbReference type="Pfam" id="PF00226">
    <property type="entry name" value="DnaJ"/>
    <property type="match status" value="1"/>
</dbReference>
<dbReference type="CDD" id="cd06257">
    <property type="entry name" value="DnaJ"/>
    <property type="match status" value="1"/>
</dbReference>
<keyword evidence="4" id="KW-1185">Reference proteome</keyword>
<protein>
    <recommendedName>
        <fullName evidence="2">J domain-containing protein</fullName>
    </recommendedName>
</protein>
<dbReference type="EMBL" id="JBFMKM010000016">
    <property type="protein sequence ID" value="KAL1297195.1"/>
    <property type="molecule type" value="Genomic_DNA"/>
</dbReference>
<feature type="region of interest" description="Disordered" evidence="1">
    <location>
        <begin position="262"/>
        <end position="298"/>
    </location>
</feature>
<dbReference type="PANTHER" id="PTHR44144">
    <property type="entry name" value="DNAJ HOMOLOG SUBFAMILY C MEMBER 9"/>
    <property type="match status" value="1"/>
</dbReference>
<dbReference type="PANTHER" id="PTHR44144:SF1">
    <property type="entry name" value="DNAJ HOMOLOG SUBFAMILY C MEMBER 9"/>
    <property type="match status" value="1"/>
</dbReference>
<dbReference type="RefSeq" id="XP_069196877.1">
    <property type="nucleotide sequence ID" value="XM_069344449.1"/>
</dbReference>
<evidence type="ECO:0000313" key="4">
    <source>
        <dbReference type="Proteomes" id="UP001562354"/>
    </source>
</evidence>
<dbReference type="InterPro" id="IPR018253">
    <property type="entry name" value="DnaJ_domain_CS"/>
</dbReference>
<gene>
    <name evidence="3" type="ORF">AAFC00_004765</name>
</gene>
<accession>A0ABR3P3J4</accession>
<dbReference type="InterPro" id="IPR001623">
    <property type="entry name" value="DnaJ_domain"/>
</dbReference>
<dbReference type="InterPro" id="IPR052594">
    <property type="entry name" value="J_domain-containing_protein"/>
</dbReference>